<sequence length="267" mass="29032">MNRVVKLSEISTVAQLYKSSIITAPAAGKAKFKPNAAFLDRVSLFQGDITKLEVDSIVNAANKSLLGGGGVDGAIHKAAGRQLLEECRTLNGCDTGFSKITGAYRLPSKHIIHTVGPVYSVSSVDIKAQQLASCYQTSIDVAVTNLLHHIAFPSVSTGIYGYPIEDATHIALNVVRKHFESGESSAKLDRVIFVVWSDKDKMVYESLIPEYFPPSDGVKLGPVAAEKTEENSSHRQVDEDREEVEKVEGSFSENGGKEEEKKEDPHN</sequence>
<keyword evidence="2" id="KW-1185">Reference proteome</keyword>
<dbReference type="Proteomes" id="UP001163835">
    <property type="component" value="Unassembled WGS sequence"/>
</dbReference>
<protein>
    <submittedName>
        <fullName evidence="1">A1pp-domain-containing protein</fullName>
    </submittedName>
</protein>
<name>A0ACC1U7M7_9AGAR</name>
<evidence type="ECO:0000313" key="2">
    <source>
        <dbReference type="Proteomes" id="UP001163835"/>
    </source>
</evidence>
<accession>A0ACC1U7M7</accession>
<gene>
    <name evidence="1" type="ORF">F5876DRAFT_36040</name>
</gene>
<comment type="caution">
    <text evidence="1">The sequence shown here is derived from an EMBL/GenBank/DDBJ whole genome shotgun (WGS) entry which is preliminary data.</text>
</comment>
<organism evidence="1 2">
    <name type="scientific">Lentinula aff. lateritia</name>
    <dbReference type="NCBI Taxonomy" id="2804960"/>
    <lineage>
        <taxon>Eukaryota</taxon>
        <taxon>Fungi</taxon>
        <taxon>Dikarya</taxon>
        <taxon>Basidiomycota</taxon>
        <taxon>Agaricomycotina</taxon>
        <taxon>Agaricomycetes</taxon>
        <taxon>Agaricomycetidae</taxon>
        <taxon>Agaricales</taxon>
        <taxon>Marasmiineae</taxon>
        <taxon>Omphalotaceae</taxon>
        <taxon>Lentinula</taxon>
    </lineage>
</organism>
<evidence type="ECO:0000313" key="1">
    <source>
        <dbReference type="EMBL" id="KAJ3813032.1"/>
    </source>
</evidence>
<reference evidence="1" key="1">
    <citation type="submission" date="2022-09" db="EMBL/GenBank/DDBJ databases">
        <title>A Global Phylogenomic Analysis of the Shiitake Genus Lentinula.</title>
        <authorList>
            <consortium name="DOE Joint Genome Institute"/>
            <person name="Sierra-Patev S."/>
            <person name="Min B."/>
            <person name="Naranjo-Ortiz M."/>
            <person name="Looney B."/>
            <person name="Konkel Z."/>
            <person name="Slot J.C."/>
            <person name="Sakamoto Y."/>
            <person name="Steenwyk J.L."/>
            <person name="Rokas A."/>
            <person name="Carro J."/>
            <person name="Camarero S."/>
            <person name="Ferreira P."/>
            <person name="Molpeceres G."/>
            <person name="Ruiz-Duenas F.J."/>
            <person name="Serrano A."/>
            <person name="Henrissat B."/>
            <person name="Drula E."/>
            <person name="Hughes K.W."/>
            <person name="Mata J.L."/>
            <person name="Ishikawa N.K."/>
            <person name="Vargas-Isla R."/>
            <person name="Ushijima S."/>
            <person name="Smith C.A."/>
            <person name="Ahrendt S."/>
            <person name="Andreopoulos W."/>
            <person name="He G."/>
            <person name="Labutti K."/>
            <person name="Lipzen A."/>
            <person name="Ng V."/>
            <person name="Riley R."/>
            <person name="Sandor L."/>
            <person name="Barry K."/>
            <person name="Martinez A.T."/>
            <person name="Xiao Y."/>
            <person name="Gibbons J.G."/>
            <person name="Terashima K."/>
            <person name="Grigoriev I.V."/>
            <person name="Hibbett D.S."/>
        </authorList>
    </citation>
    <scope>NUCLEOTIDE SEQUENCE</scope>
    <source>
        <strain evidence="1">TMI1499</strain>
    </source>
</reference>
<proteinExistence type="predicted"/>
<dbReference type="EMBL" id="MU795005">
    <property type="protein sequence ID" value="KAJ3813032.1"/>
    <property type="molecule type" value="Genomic_DNA"/>
</dbReference>